<dbReference type="PANTHER" id="PTHR47893:SF1">
    <property type="entry name" value="REGULATORY PROTEIN PCHR"/>
    <property type="match status" value="1"/>
</dbReference>
<dbReference type="AlphaFoldDB" id="A0A0D1AKC9"/>
<reference evidence="5 6" key="1">
    <citation type="submission" date="2014-06" db="EMBL/GenBank/DDBJ databases">
        <title>Genome characterization of distinct group I Clostridium botulinum lineages.</title>
        <authorList>
            <person name="Giordani F."/>
            <person name="Anselmo A."/>
            <person name="Fillo S."/>
            <person name="Palozzi A.M."/>
            <person name="Fortunato A."/>
            <person name="Gentile B."/>
            <person name="Ciammaruconi A."/>
            <person name="Anniballi F."/>
            <person name="De Medici D."/>
            <person name="Lista F."/>
        </authorList>
    </citation>
    <scope>NUCLEOTIDE SEQUENCE [LARGE SCALE GENOMIC DNA]</scope>
    <source>
        <strain evidence="5 6">B2 450</strain>
    </source>
</reference>
<keyword evidence="3" id="KW-0804">Transcription</keyword>
<dbReference type="PROSITE" id="PS01124">
    <property type="entry name" value="HTH_ARAC_FAMILY_2"/>
    <property type="match status" value="1"/>
</dbReference>
<dbReference type="SUPFAM" id="SSF46689">
    <property type="entry name" value="Homeodomain-like"/>
    <property type="match status" value="2"/>
</dbReference>
<dbReference type="PRINTS" id="PR00032">
    <property type="entry name" value="HTHARAC"/>
</dbReference>
<dbReference type="Pfam" id="PF12833">
    <property type="entry name" value="HTH_18"/>
    <property type="match status" value="1"/>
</dbReference>
<evidence type="ECO:0000313" key="5">
    <source>
        <dbReference type="EMBL" id="KIS23549.1"/>
    </source>
</evidence>
<evidence type="ECO:0000256" key="3">
    <source>
        <dbReference type="ARBA" id="ARBA00023163"/>
    </source>
</evidence>
<dbReference type="OrthoDB" id="9772607at2"/>
<feature type="domain" description="HTH araC/xylS-type" evidence="4">
    <location>
        <begin position="223"/>
        <end position="321"/>
    </location>
</feature>
<keyword evidence="1" id="KW-0805">Transcription regulation</keyword>
<dbReference type="RefSeq" id="WP_043031858.1">
    <property type="nucleotide sequence ID" value="NZ_JXSU01000007.1"/>
</dbReference>
<gene>
    <name evidence="5" type="ORF">N495_08065</name>
</gene>
<accession>A0A0D1AKC9</accession>
<dbReference type="PATRIC" id="fig|1379739.3.peg.1960"/>
<dbReference type="InterPro" id="IPR018062">
    <property type="entry name" value="HTH_AraC-typ_CS"/>
</dbReference>
<dbReference type="InterPro" id="IPR053142">
    <property type="entry name" value="PchR_regulatory_protein"/>
</dbReference>
<dbReference type="SMART" id="SM00342">
    <property type="entry name" value="HTH_ARAC"/>
    <property type="match status" value="1"/>
</dbReference>
<dbReference type="EMBL" id="JXSU01000007">
    <property type="protein sequence ID" value="KIS23549.1"/>
    <property type="molecule type" value="Genomic_DNA"/>
</dbReference>
<dbReference type="HOGENOM" id="CLU_052345_0_0_9"/>
<dbReference type="GO" id="GO:0003700">
    <property type="term" value="F:DNA-binding transcription factor activity"/>
    <property type="evidence" value="ECO:0007669"/>
    <property type="project" value="InterPro"/>
</dbReference>
<dbReference type="InterPro" id="IPR020449">
    <property type="entry name" value="Tscrpt_reg_AraC-type_HTH"/>
</dbReference>
<dbReference type="InterPro" id="IPR009057">
    <property type="entry name" value="Homeodomain-like_sf"/>
</dbReference>
<dbReference type="PANTHER" id="PTHR47893">
    <property type="entry name" value="REGULATORY PROTEIN PCHR"/>
    <property type="match status" value="1"/>
</dbReference>
<evidence type="ECO:0000259" key="4">
    <source>
        <dbReference type="PROSITE" id="PS01124"/>
    </source>
</evidence>
<protein>
    <submittedName>
        <fullName evidence="5">AraC family transcriptional regulator</fullName>
    </submittedName>
</protein>
<keyword evidence="2" id="KW-0238">DNA-binding</keyword>
<evidence type="ECO:0000313" key="6">
    <source>
        <dbReference type="Proteomes" id="UP000032250"/>
    </source>
</evidence>
<dbReference type="Gene3D" id="1.10.10.60">
    <property type="entry name" value="Homeodomain-like"/>
    <property type="match status" value="1"/>
</dbReference>
<evidence type="ECO:0000256" key="1">
    <source>
        <dbReference type="ARBA" id="ARBA00023015"/>
    </source>
</evidence>
<proteinExistence type="predicted"/>
<comment type="caution">
    <text evidence="5">The sequence shown here is derived from an EMBL/GenBank/DDBJ whole genome shotgun (WGS) entry which is preliminary data.</text>
</comment>
<dbReference type="Proteomes" id="UP000032250">
    <property type="component" value="Unassembled WGS sequence"/>
</dbReference>
<name>A0A0D1AKC9_CLOBO</name>
<organism evidence="5 6">
    <name type="scientific">Clostridium botulinum B2 450</name>
    <dbReference type="NCBI Taxonomy" id="1379739"/>
    <lineage>
        <taxon>Bacteria</taxon>
        <taxon>Bacillati</taxon>
        <taxon>Bacillota</taxon>
        <taxon>Clostridia</taxon>
        <taxon>Eubacteriales</taxon>
        <taxon>Clostridiaceae</taxon>
        <taxon>Clostridium</taxon>
    </lineage>
</organism>
<evidence type="ECO:0000256" key="2">
    <source>
        <dbReference type="ARBA" id="ARBA00023125"/>
    </source>
</evidence>
<dbReference type="PROSITE" id="PS00041">
    <property type="entry name" value="HTH_ARAC_FAMILY_1"/>
    <property type="match status" value="1"/>
</dbReference>
<dbReference type="InterPro" id="IPR018060">
    <property type="entry name" value="HTH_AraC"/>
</dbReference>
<sequence length="323" mass="37675">MDESNLEQNYFIFDGITTIVERDNDDYRTVYKMNCQKGSGFITVYQVFPGIKLLYNEFDAVSCYCGKQSCDNIMEINYCLEGRLECELQNGLYLYMGEGDFSGFMMNNHSITTGFPLKYYRGISVELHIDEVEHILPTIMKEMSIDIWALKDKLICKNQYFIIRARNEIEHIFSELYSVPLSVQKPYFKLKILELLLFLSKIDVHKEDDQKLYYPKQQVEIIKKIQKQITEHPKRRYTIDELAKEHGISKTTLKTCFKGVYGTSIAAYMKKYRMEYAAVLLQQTRSSVADIAVKVGYENQSKFAAAFKEIVGISPMQYRKINV</sequence>
<dbReference type="GO" id="GO:0043565">
    <property type="term" value="F:sequence-specific DNA binding"/>
    <property type="evidence" value="ECO:0007669"/>
    <property type="project" value="InterPro"/>
</dbReference>